<dbReference type="GO" id="GO:0016791">
    <property type="term" value="F:phosphatase activity"/>
    <property type="evidence" value="ECO:0007669"/>
    <property type="project" value="InterPro"/>
</dbReference>
<dbReference type="PANTHER" id="PTHR20889">
    <property type="entry name" value="PHOSPHATASE, ORPHAN 1, 2"/>
    <property type="match status" value="1"/>
</dbReference>
<feature type="active site" description="Proton donor" evidence="5">
    <location>
        <position position="16"/>
    </location>
</feature>
<keyword evidence="4 7" id="KW-0460">Magnesium</keyword>
<keyword evidence="9" id="KW-1185">Reference proteome</keyword>
<evidence type="ECO:0000256" key="1">
    <source>
        <dbReference type="ARBA" id="ARBA00001946"/>
    </source>
</evidence>
<dbReference type="GO" id="GO:0046872">
    <property type="term" value="F:metal ion binding"/>
    <property type="evidence" value="ECO:0007669"/>
    <property type="project" value="UniProtKB-KW"/>
</dbReference>
<dbReference type="PANTHER" id="PTHR20889:SF12">
    <property type="entry name" value="LP01149P"/>
    <property type="match status" value="1"/>
</dbReference>
<name>A0AAW1GNB1_SAPOF</name>
<feature type="binding site" evidence="6">
    <location>
        <position position="25"/>
    </location>
    <ligand>
        <name>substrate</name>
    </ligand>
</feature>
<keyword evidence="2 7" id="KW-0479">Metal-binding</keyword>
<sequence length="286" mass="32888">MGSLKMANIMVVFDFDKTIVDCDTDNWILGELGYEDLFYELLPNMPWNSAMDKILKDMHEKGVTINDMVEVLKRTPMHPRIIPAIKWAFDAGCDLRILSDANRFFIETIMDHHGISDYFTEVYTNQGFVNEQGRLRIIPYHDFTTSPHGCDNILCPPNMCKGQVMEKLLSLEKNKTFIYLGDGNGDHCPSLKLRHEDYCMPRKNFPLWDVILNNPNLMNSKIHEWTDGENLEIVLQSLINMIIKIEEKDEKDDGALQSLPRVDCKFETLPLPSHEGLSQALIIVPN</sequence>
<gene>
    <name evidence="8" type="ORF">RND81_14G149400</name>
</gene>
<dbReference type="InterPro" id="IPR006384">
    <property type="entry name" value="HAD_hydro_PyrdxlP_Pase-like"/>
</dbReference>
<dbReference type="Proteomes" id="UP001443914">
    <property type="component" value="Unassembled WGS sequence"/>
</dbReference>
<evidence type="ECO:0000313" key="9">
    <source>
        <dbReference type="Proteomes" id="UP001443914"/>
    </source>
</evidence>
<dbReference type="InterPro" id="IPR023214">
    <property type="entry name" value="HAD_sf"/>
</dbReference>
<proteinExistence type="predicted"/>
<reference evidence="8" key="1">
    <citation type="submission" date="2024-03" db="EMBL/GenBank/DDBJ databases">
        <title>WGS assembly of Saponaria officinalis var. Norfolk2.</title>
        <authorList>
            <person name="Jenkins J."/>
            <person name="Shu S."/>
            <person name="Grimwood J."/>
            <person name="Barry K."/>
            <person name="Goodstein D."/>
            <person name="Schmutz J."/>
            <person name="Leebens-Mack J."/>
            <person name="Osbourn A."/>
        </authorList>
    </citation>
    <scope>NUCLEOTIDE SEQUENCE [LARGE SCALE GENOMIC DNA]</scope>
    <source>
        <strain evidence="8">JIC</strain>
    </source>
</reference>
<feature type="binding site" evidence="7">
    <location>
        <position position="14"/>
    </location>
    <ligand>
        <name>Mg(2+)</name>
        <dbReference type="ChEBI" id="CHEBI:18420"/>
    </ligand>
</feature>
<dbReference type="NCBIfam" id="TIGR01488">
    <property type="entry name" value="HAD-SF-IB"/>
    <property type="match status" value="1"/>
</dbReference>
<dbReference type="Pfam" id="PF06888">
    <property type="entry name" value="Put_Phosphatase"/>
    <property type="match status" value="1"/>
</dbReference>
<evidence type="ECO:0000256" key="7">
    <source>
        <dbReference type="PIRSR" id="PIRSR031051-3"/>
    </source>
</evidence>
<keyword evidence="3" id="KW-0378">Hydrolase</keyword>
<evidence type="ECO:0000313" key="8">
    <source>
        <dbReference type="EMBL" id="KAK9665960.1"/>
    </source>
</evidence>
<feature type="binding site" evidence="7">
    <location>
        <position position="182"/>
    </location>
    <ligand>
        <name>Mg(2+)</name>
        <dbReference type="ChEBI" id="CHEBI:18420"/>
    </ligand>
</feature>
<evidence type="ECO:0000256" key="5">
    <source>
        <dbReference type="PIRSR" id="PIRSR031051-1"/>
    </source>
</evidence>
<comment type="caution">
    <text evidence="8">The sequence shown here is derived from an EMBL/GenBank/DDBJ whole genome shotgun (WGS) entry which is preliminary data.</text>
</comment>
<accession>A0AAW1GNB1</accession>
<feature type="binding site" evidence="6">
    <location>
        <position position="100"/>
    </location>
    <ligand>
        <name>substrate</name>
    </ligand>
</feature>
<organism evidence="8 9">
    <name type="scientific">Saponaria officinalis</name>
    <name type="common">Common soapwort</name>
    <name type="synonym">Lychnis saponaria</name>
    <dbReference type="NCBI Taxonomy" id="3572"/>
    <lineage>
        <taxon>Eukaryota</taxon>
        <taxon>Viridiplantae</taxon>
        <taxon>Streptophyta</taxon>
        <taxon>Embryophyta</taxon>
        <taxon>Tracheophyta</taxon>
        <taxon>Spermatophyta</taxon>
        <taxon>Magnoliopsida</taxon>
        <taxon>eudicotyledons</taxon>
        <taxon>Gunneridae</taxon>
        <taxon>Pentapetalae</taxon>
        <taxon>Caryophyllales</taxon>
        <taxon>Caryophyllaceae</taxon>
        <taxon>Caryophylleae</taxon>
        <taxon>Saponaria</taxon>
    </lineage>
</organism>
<evidence type="ECO:0000256" key="6">
    <source>
        <dbReference type="PIRSR" id="PIRSR031051-2"/>
    </source>
</evidence>
<dbReference type="InterPro" id="IPR036412">
    <property type="entry name" value="HAD-like_sf"/>
</dbReference>
<dbReference type="NCBIfam" id="TIGR01489">
    <property type="entry name" value="DKMTPPase-SF"/>
    <property type="match status" value="1"/>
</dbReference>
<dbReference type="Gene3D" id="3.40.50.1000">
    <property type="entry name" value="HAD superfamily/HAD-like"/>
    <property type="match status" value="1"/>
</dbReference>
<comment type="cofactor">
    <cofactor evidence="1 7">
        <name>Mg(2+)</name>
        <dbReference type="ChEBI" id="CHEBI:18420"/>
    </cofactor>
</comment>
<dbReference type="EMBL" id="JBDFQZ010000014">
    <property type="protein sequence ID" value="KAK9665960.1"/>
    <property type="molecule type" value="Genomic_DNA"/>
</dbReference>
<evidence type="ECO:0000256" key="3">
    <source>
        <dbReference type="ARBA" id="ARBA00022801"/>
    </source>
</evidence>
<feature type="binding site" evidence="7">
    <location>
        <position position="16"/>
    </location>
    <ligand>
        <name>Mg(2+)</name>
        <dbReference type="ChEBI" id="CHEBI:18420"/>
    </ligand>
</feature>
<dbReference type="SUPFAM" id="SSF56784">
    <property type="entry name" value="HAD-like"/>
    <property type="match status" value="1"/>
</dbReference>
<protein>
    <submittedName>
        <fullName evidence="8">Uncharacterized protein</fullName>
    </submittedName>
</protein>
<dbReference type="AlphaFoldDB" id="A0AAW1GNB1"/>
<dbReference type="PIRSF" id="PIRSF031051">
    <property type="entry name" value="PyrdxlP_Pase_PHOSPHO2"/>
    <property type="match status" value="1"/>
</dbReference>
<evidence type="ECO:0000256" key="2">
    <source>
        <dbReference type="ARBA" id="ARBA00022723"/>
    </source>
</evidence>
<evidence type="ECO:0000256" key="4">
    <source>
        <dbReference type="ARBA" id="ARBA00022842"/>
    </source>
</evidence>
<dbReference type="InterPro" id="IPR016965">
    <property type="entry name" value="Pase_PHOSPHO-typ"/>
</dbReference>
<feature type="active site" description="Nucleophile" evidence="5">
    <location>
        <position position="14"/>
    </location>
</feature>